<dbReference type="EMBL" id="JAMGSI010000002">
    <property type="protein sequence ID" value="MCL6657912.1"/>
    <property type="molecule type" value="Genomic_DNA"/>
</dbReference>
<proteinExistence type="predicted"/>
<protein>
    <submittedName>
        <fullName evidence="1">Uncharacterized protein</fullName>
    </submittedName>
</protein>
<accession>A0ABT0RAG6</accession>
<dbReference type="GeneID" id="84024474"/>
<reference evidence="1 2" key="1">
    <citation type="submission" date="2022-03" db="EMBL/GenBank/DDBJ databases">
        <title>Taxonomic description of new species and reclassification of some bacterial strains.</title>
        <authorList>
            <person name="Ndongo S."/>
        </authorList>
    </citation>
    <scope>NUCLEOTIDE SEQUENCE [LARGE SCALE GENOMIC DNA]</scope>
    <source>
        <strain evidence="1 2">Marseille-P6666</strain>
    </source>
</reference>
<evidence type="ECO:0000313" key="1">
    <source>
        <dbReference type="EMBL" id="MCL6657912.1"/>
    </source>
</evidence>
<keyword evidence="2" id="KW-1185">Reference proteome</keyword>
<dbReference type="Proteomes" id="UP001202031">
    <property type="component" value="Unassembled WGS sequence"/>
</dbReference>
<sequence>MKRKLTFLQSHRSFLGGRMVFKTQSPLFDNEIDPDSDQARFEFSGKNPSAPGTTRNFTIVEAERLTAKKFLKVLEELKQKNCLSSDSLAAVFSSPPPLLITPYLSAQNLETLEQHNLSGVDFCGNGVLLGKGFFMMRSGFRNQFKPLPVAMKNPYTGVAIQVAETLLNCNFLPSQKHICNSILKKSGQISLSQVNKALKTMEEDSIICRRGRIICLRDADSLLASLKKNHKRRKVVKRLYVTKAMGYWYSANNQFPE</sequence>
<comment type="caution">
    <text evidence="1">The sequence shown here is derived from an EMBL/GenBank/DDBJ whole genome shotgun (WGS) entry which is preliminary data.</text>
</comment>
<organism evidence="1 2">
    <name type="scientific">Akkermansia massiliensis</name>
    <dbReference type="NCBI Taxonomy" id="2927224"/>
    <lineage>
        <taxon>Bacteria</taxon>
        <taxon>Pseudomonadati</taxon>
        <taxon>Verrucomicrobiota</taxon>
        <taxon>Verrucomicrobiia</taxon>
        <taxon>Verrucomicrobiales</taxon>
        <taxon>Akkermansiaceae</taxon>
        <taxon>Akkermansia</taxon>
    </lineage>
</organism>
<name>A0ABT0RAG6_9BACT</name>
<dbReference type="RefSeq" id="WP_146021185.1">
    <property type="nucleotide sequence ID" value="NZ_JAMGSI010000002.1"/>
</dbReference>
<evidence type="ECO:0000313" key="2">
    <source>
        <dbReference type="Proteomes" id="UP001202031"/>
    </source>
</evidence>
<gene>
    <name evidence="1" type="ORF">M8N44_11390</name>
</gene>